<dbReference type="Proteomes" id="UP000295550">
    <property type="component" value="Unassembled WGS sequence"/>
</dbReference>
<dbReference type="InterPro" id="IPR040079">
    <property type="entry name" value="Glutathione_S-Trfase"/>
</dbReference>
<evidence type="ECO:0000259" key="1">
    <source>
        <dbReference type="PROSITE" id="PS50404"/>
    </source>
</evidence>
<dbReference type="SFLD" id="SFLDG00358">
    <property type="entry name" value="Main_(cytGST)"/>
    <property type="match status" value="1"/>
</dbReference>
<comment type="caution">
    <text evidence="3">The sequence shown here is derived from an EMBL/GenBank/DDBJ whole genome shotgun (WGS) entry which is preliminary data.</text>
</comment>
<gene>
    <name evidence="3" type="ORF">C5468_11570</name>
</gene>
<dbReference type="Pfam" id="PF13409">
    <property type="entry name" value="GST_N_2"/>
    <property type="match status" value="1"/>
</dbReference>
<evidence type="ECO:0000313" key="4">
    <source>
        <dbReference type="Proteomes" id="UP000295550"/>
    </source>
</evidence>
<dbReference type="PANTHER" id="PTHR44051">
    <property type="entry name" value="GLUTATHIONE S-TRANSFERASE-RELATED"/>
    <property type="match status" value="1"/>
</dbReference>
<dbReference type="EMBL" id="PUJX01000010">
    <property type="protein sequence ID" value="TDB51608.1"/>
    <property type="molecule type" value="Genomic_DNA"/>
</dbReference>
<dbReference type="InterPro" id="IPR036282">
    <property type="entry name" value="Glutathione-S-Trfase_C_sf"/>
</dbReference>
<name>A0A4R4JCA8_PHOLU</name>
<dbReference type="RefSeq" id="WP_088371050.1">
    <property type="nucleotide sequence ID" value="NZ_CAWOLF010000010.1"/>
</dbReference>
<dbReference type="Pfam" id="PF00043">
    <property type="entry name" value="GST_C"/>
    <property type="match status" value="1"/>
</dbReference>
<dbReference type="CDD" id="cd10291">
    <property type="entry name" value="GST_C_YfcG_like"/>
    <property type="match status" value="1"/>
</dbReference>
<evidence type="ECO:0000313" key="3">
    <source>
        <dbReference type="EMBL" id="TDB51608.1"/>
    </source>
</evidence>
<dbReference type="InterPro" id="IPR010987">
    <property type="entry name" value="Glutathione-S-Trfase_C-like"/>
</dbReference>
<evidence type="ECO:0000259" key="2">
    <source>
        <dbReference type="PROSITE" id="PS50405"/>
    </source>
</evidence>
<proteinExistence type="predicted"/>
<dbReference type="SFLD" id="SFLDS00019">
    <property type="entry name" value="Glutathione_Transferase_(cytos"/>
    <property type="match status" value="1"/>
</dbReference>
<dbReference type="InterPro" id="IPR004045">
    <property type="entry name" value="Glutathione_S-Trfase_N"/>
</dbReference>
<dbReference type="GO" id="GO:0015036">
    <property type="term" value="F:disulfide oxidoreductase activity"/>
    <property type="evidence" value="ECO:0007669"/>
    <property type="project" value="TreeGrafter"/>
</dbReference>
<dbReference type="PROSITE" id="PS50404">
    <property type="entry name" value="GST_NTER"/>
    <property type="match status" value="1"/>
</dbReference>
<dbReference type="Gene3D" id="3.40.30.10">
    <property type="entry name" value="Glutaredoxin"/>
    <property type="match status" value="1"/>
</dbReference>
<dbReference type="NCBIfam" id="NF010579">
    <property type="entry name" value="PRK13972.1"/>
    <property type="match status" value="1"/>
</dbReference>
<dbReference type="SUPFAM" id="SSF52833">
    <property type="entry name" value="Thioredoxin-like"/>
    <property type="match status" value="1"/>
</dbReference>
<protein>
    <submittedName>
        <fullName evidence="3">Thiol:disulfide oxidoreductase</fullName>
    </submittedName>
</protein>
<sequence>MIDLYYAPTPNGHKITLFLEEAGLPYNLHRIDIGAGDQFKPEFLAISPNNKIPAIVDQQPIDGGKPIAIFESGAILTYLAEKTGKFLSTDMRERIQSLQWLFWQVGGFGPMLGQNHHFNHFAPEKVPYAINRYQAETKRLYQVLNTQLEKTTYLGGQEYSIADISTYPWVRAYERQNIDLNDYPAVKKWFDTISQRPATQIAYSKA</sequence>
<feature type="domain" description="GST C-terminal" evidence="2">
    <location>
        <begin position="90"/>
        <end position="206"/>
    </location>
</feature>
<reference evidence="3 4" key="1">
    <citation type="journal article" date="2019" name="Int. J. Syst. Evol. Microbiol.">
        <title>Photorhabdus khanii subsp. guanajuatensis subsp. nov., isolated from Heterorhabditis atacamensis, and Photorhabdus luminescens subsp. mexicana subsp. nov., isolated from Heterorhabditis mexicana entomopathogenic nematodes.</title>
        <authorList>
            <person name="Machado R.A.R."/>
            <person name="Bruno P."/>
            <person name="Arce C.C.M."/>
            <person name="Liechti N."/>
            <person name="Kohler A."/>
            <person name="Bernal J."/>
            <person name="Bruggmann R."/>
            <person name="Turlings T.C.J."/>
        </authorList>
    </citation>
    <scope>NUCLEOTIDE SEQUENCE [LARGE SCALE GENOMIC DNA]</scope>
    <source>
        <strain evidence="3 4">MEX47-22</strain>
    </source>
</reference>
<dbReference type="InterPro" id="IPR004046">
    <property type="entry name" value="GST_C"/>
</dbReference>
<dbReference type="Gene3D" id="1.20.1050.10">
    <property type="match status" value="1"/>
</dbReference>
<dbReference type="InterPro" id="IPR036249">
    <property type="entry name" value="Thioredoxin-like_sf"/>
</dbReference>
<feature type="domain" description="GST N-terminal" evidence="1">
    <location>
        <begin position="1"/>
        <end position="87"/>
    </location>
</feature>
<dbReference type="PROSITE" id="PS50405">
    <property type="entry name" value="GST_CTER"/>
    <property type="match status" value="1"/>
</dbReference>
<dbReference type="FunFam" id="3.40.30.10:FF:000046">
    <property type="entry name" value="GSH-dependent disulfide bond oxidoreductase"/>
    <property type="match status" value="1"/>
</dbReference>
<organism evidence="3 4">
    <name type="scientific">Photorhabdus luminescens subsp. mexicana</name>
    <dbReference type="NCBI Taxonomy" id="2100167"/>
    <lineage>
        <taxon>Bacteria</taxon>
        <taxon>Pseudomonadati</taxon>
        <taxon>Pseudomonadota</taxon>
        <taxon>Gammaproteobacteria</taxon>
        <taxon>Enterobacterales</taxon>
        <taxon>Morganellaceae</taxon>
        <taxon>Photorhabdus</taxon>
    </lineage>
</organism>
<dbReference type="CDD" id="cd03048">
    <property type="entry name" value="GST_N_Ure2p_like"/>
    <property type="match status" value="1"/>
</dbReference>
<dbReference type="SFLD" id="SFLDG01151">
    <property type="entry name" value="Main.2:_Nu-like"/>
    <property type="match status" value="1"/>
</dbReference>
<dbReference type="SUPFAM" id="SSF47616">
    <property type="entry name" value="GST C-terminal domain-like"/>
    <property type="match status" value="1"/>
</dbReference>
<accession>A0A4R4JCA8</accession>
<dbReference type="AlphaFoldDB" id="A0A4R4JCA8"/>
<dbReference type="PANTHER" id="PTHR44051:SF19">
    <property type="entry name" value="DISULFIDE-BOND OXIDOREDUCTASE YFCG"/>
    <property type="match status" value="1"/>
</dbReference>